<dbReference type="RefSeq" id="WP_184016833.1">
    <property type="nucleotide sequence ID" value="NZ_JACHFD010000005.1"/>
</dbReference>
<dbReference type="Proteomes" id="UP000557717">
    <property type="component" value="Unassembled WGS sequence"/>
</dbReference>
<gene>
    <name evidence="2" type="ORF">HNR46_001256</name>
</gene>
<dbReference type="EMBL" id="JACHFD010000005">
    <property type="protein sequence ID" value="MBB5351022.1"/>
    <property type="molecule type" value="Genomic_DNA"/>
</dbReference>
<accession>A0A840UZ19</accession>
<comment type="caution">
    <text evidence="2">The sequence shown here is derived from an EMBL/GenBank/DDBJ whole genome shotgun (WGS) entry which is preliminary data.</text>
</comment>
<protein>
    <submittedName>
        <fullName evidence="2">Uncharacterized protein</fullName>
    </submittedName>
</protein>
<keyword evidence="3" id="KW-1185">Reference proteome</keyword>
<name>A0A840UZ19_9BACT</name>
<organism evidence="2 3">
    <name type="scientific">Haloferula luteola</name>
    <dbReference type="NCBI Taxonomy" id="595692"/>
    <lineage>
        <taxon>Bacteria</taxon>
        <taxon>Pseudomonadati</taxon>
        <taxon>Verrucomicrobiota</taxon>
        <taxon>Verrucomicrobiia</taxon>
        <taxon>Verrucomicrobiales</taxon>
        <taxon>Verrucomicrobiaceae</taxon>
        <taxon>Haloferula</taxon>
    </lineage>
</organism>
<feature type="region of interest" description="Disordered" evidence="1">
    <location>
        <begin position="202"/>
        <end position="235"/>
    </location>
</feature>
<evidence type="ECO:0000256" key="1">
    <source>
        <dbReference type="SAM" id="MobiDB-lite"/>
    </source>
</evidence>
<proteinExistence type="predicted"/>
<feature type="region of interest" description="Disordered" evidence="1">
    <location>
        <begin position="78"/>
        <end position="101"/>
    </location>
</feature>
<dbReference type="AlphaFoldDB" id="A0A840UZ19"/>
<reference evidence="2 3" key="1">
    <citation type="submission" date="2020-08" db="EMBL/GenBank/DDBJ databases">
        <title>Genomic Encyclopedia of Type Strains, Phase IV (KMG-IV): sequencing the most valuable type-strain genomes for metagenomic binning, comparative biology and taxonomic classification.</title>
        <authorList>
            <person name="Goeker M."/>
        </authorList>
    </citation>
    <scope>NUCLEOTIDE SEQUENCE [LARGE SCALE GENOMIC DNA]</scope>
    <source>
        <strain evidence="2 3">YC6886</strain>
    </source>
</reference>
<evidence type="ECO:0000313" key="2">
    <source>
        <dbReference type="EMBL" id="MBB5351022.1"/>
    </source>
</evidence>
<evidence type="ECO:0000313" key="3">
    <source>
        <dbReference type="Proteomes" id="UP000557717"/>
    </source>
</evidence>
<sequence length="313" mass="35836">MSDPFSHPDGVTQDTLRRCWEACWARARRPVEGILLPNDQATHIAERALRNASLSFKTFPGEGPFLATALEETARAAREGVALQRRDHRDPQLHHDPGDSRYERNLNLDRLQRRDAERGFHDREWNDLPPVLRPLALHTLSRKGIRGPDADEVFNDSLLELARERNDGGAPILDLTVFEELIPLHTRITGFRAIDWMRKKSAQKNRPNAGESFDALTDDPDHRKQFEDPNSDPDQATFERIYSECREDLTDLEWDLIYSLYVAQSAPVQDLLADDAFCRRHGIRTTASPSTKRRELLAKAEEALGKIRKSFQV</sequence>